<proteinExistence type="predicted"/>
<dbReference type="SUPFAM" id="SSF52833">
    <property type="entry name" value="Thioredoxin-like"/>
    <property type="match status" value="1"/>
</dbReference>
<comment type="caution">
    <text evidence="6">The sequence shown here is derived from an EMBL/GenBank/DDBJ whole genome shotgun (WGS) entry which is preliminary data.</text>
</comment>
<dbReference type="GO" id="GO:0016853">
    <property type="term" value="F:isomerase activity"/>
    <property type="evidence" value="ECO:0007669"/>
    <property type="project" value="UniProtKB-KW"/>
</dbReference>
<sequence length="260" mass="27772">MIERLLRSPLALAGAFMLCALLGAGIFAGIQALVPGMGQRGAVERVVHDYLLAHPEVLLESVERYNQKQSARAEKVQAEAEAVASKALPGELPRLQSPYAGAWAGNPKGDVTLVAFMDYACGYCRASLPAIAELLKRDPNVRVVYREYPVLGPDSLVAARWALAAAEQDRFRAFHDALFATDGPSAGNIEAAAQKAGLDLAQAKQAIASKAVEDEIIANHKFGRKLAMTGTPSWVIGGKLLYGMRDYDGLAAAVAEARKK</sequence>
<evidence type="ECO:0000313" key="7">
    <source>
        <dbReference type="Proteomes" id="UP000564677"/>
    </source>
</evidence>
<gene>
    <name evidence="6" type="ORF">FHR20_002338</name>
</gene>
<dbReference type="InterPro" id="IPR041205">
    <property type="entry name" value="ScsC_N"/>
</dbReference>
<accession>A0A7X5V012</accession>
<dbReference type="PANTHER" id="PTHR13887">
    <property type="entry name" value="GLUTATHIONE S-TRANSFERASE KAPPA"/>
    <property type="match status" value="1"/>
</dbReference>
<dbReference type="RefSeq" id="WP_167299784.1">
    <property type="nucleotide sequence ID" value="NZ_CP170557.1"/>
</dbReference>
<dbReference type="InterPro" id="IPR013766">
    <property type="entry name" value="Thioredoxin_domain"/>
</dbReference>
<name>A0A7X5V012_9SPHN</name>
<dbReference type="CDD" id="cd03023">
    <property type="entry name" value="DsbA_Com1_like"/>
    <property type="match status" value="1"/>
</dbReference>
<protein>
    <submittedName>
        <fullName evidence="6">Protein-disulfide isomerase</fullName>
    </submittedName>
</protein>
<dbReference type="GO" id="GO:0016491">
    <property type="term" value="F:oxidoreductase activity"/>
    <property type="evidence" value="ECO:0007669"/>
    <property type="project" value="UniProtKB-KW"/>
</dbReference>
<dbReference type="InterPro" id="IPR001853">
    <property type="entry name" value="DSBA-like_thioredoxin_dom"/>
</dbReference>
<keyword evidence="3" id="KW-1015">Disulfide bond</keyword>
<evidence type="ECO:0000256" key="3">
    <source>
        <dbReference type="ARBA" id="ARBA00023157"/>
    </source>
</evidence>
<dbReference type="Pfam" id="PF01323">
    <property type="entry name" value="DSBA"/>
    <property type="match status" value="1"/>
</dbReference>
<dbReference type="Proteomes" id="UP000564677">
    <property type="component" value="Unassembled WGS sequence"/>
</dbReference>
<dbReference type="AlphaFoldDB" id="A0A7X5V012"/>
<organism evidence="6 7">
    <name type="scientific">Sphingomonas leidyi</name>
    <dbReference type="NCBI Taxonomy" id="68569"/>
    <lineage>
        <taxon>Bacteria</taxon>
        <taxon>Pseudomonadati</taxon>
        <taxon>Pseudomonadota</taxon>
        <taxon>Alphaproteobacteria</taxon>
        <taxon>Sphingomonadales</taxon>
        <taxon>Sphingomonadaceae</taxon>
        <taxon>Sphingomonas</taxon>
    </lineage>
</organism>
<dbReference type="Pfam" id="PF18312">
    <property type="entry name" value="ScsC_N"/>
    <property type="match status" value="1"/>
</dbReference>
<evidence type="ECO:0000256" key="1">
    <source>
        <dbReference type="ARBA" id="ARBA00022729"/>
    </source>
</evidence>
<keyword evidence="1" id="KW-0732">Signal</keyword>
<evidence type="ECO:0000256" key="2">
    <source>
        <dbReference type="ARBA" id="ARBA00023002"/>
    </source>
</evidence>
<reference evidence="6 7" key="1">
    <citation type="submission" date="2020-03" db="EMBL/GenBank/DDBJ databases">
        <title>Genomic Encyclopedia of Type Strains, Phase IV (KMG-IV): sequencing the most valuable type-strain genomes for metagenomic binning, comparative biology and taxonomic classification.</title>
        <authorList>
            <person name="Goeker M."/>
        </authorList>
    </citation>
    <scope>NUCLEOTIDE SEQUENCE [LARGE SCALE GENOMIC DNA]</scope>
    <source>
        <strain evidence="6 7">DSM 4733</strain>
    </source>
</reference>
<keyword evidence="6" id="KW-0413">Isomerase</keyword>
<feature type="domain" description="Thioredoxin" evidence="5">
    <location>
        <begin position="74"/>
        <end position="259"/>
    </location>
</feature>
<keyword evidence="4" id="KW-0676">Redox-active center</keyword>
<evidence type="ECO:0000259" key="5">
    <source>
        <dbReference type="PROSITE" id="PS51352"/>
    </source>
</evidence>
<dbReference type="EMBL" id="JAASQV010000002">
    <property type="protein sequence ID" value="NIJ65376.1"/>
    <property type="molecule type" value="Genomic_DNA"/>
</dbReference>
<evidence type="ECO:0000256" key="4">
    <source>
        <dbReference type="ARBA" id="ARBA00023284"/>
    </source>
</evidence>
<dbReference type="Gene3D" id="3.40.30.10">
    <property type="entry name" value="Glutaredoxin"/>
    <property type="match status" value="1"/>
</dbReference>
<evidence type="ECO:0000313" key="6">
    <source>
        <dbReference type="EMBL" id="NIJ65376.1"/>
    </source>
</evidence>
<dbReference type="InterPro" id="IPR036249">
    <property type="entry name" value="Thioredoxin-like_sf"/>
</dbReference>
<keyword evidence="7" id="KW-1185">Reference proteome</keyword>
<dbReference type="PROSITE" id="PS51352">
    <property type="entry name" value="THIOREDOXIN_2"/>
    <property type="match status" value="1"/>
</dbReference>
<keyword evidence="2" id="KW-0560">Oxidoreductase</keyword>
<dbReference type="PANTHER" id="PTHR13887:SF14">
    <property type="entry name" value="DISULFIDE BOND FORMATION PROTEIN D"/>
    <property type="match status" value="1"/>
</dbReference>